<evidence type="ECO:0000313" key="3">
    <source>
        <dbReference type="Proteomes" id="UP000623958"/>
    </source>
</evidence>
<dbReference type="AlphaFoldDB" id="A0A919FA02"/>
<evidence type="ECO:0008006" key="4">
    <source>
        <dbReference type="Google" id="ProtNLM"/>
    </source>
</evidence>
<comment type="caution">
    <text evidence="2">The sequence shown here is derived from an EMBL/GenBank/DDBJ whole genome shotgun (WGS) entry which is preliminary data.</text>
</comment>
<evidence type="ECO:0000256" key="1">
    <source>
        <dbReference type="SAM" id="Phobius"/>
    </source>
</evidence>
<proteinExistence type="predicted"/>
<reference evidence="2" key="2">
    <citation type="submission" date="2020-09" db="EMBL/GenBank/DDBJ databases">
        <authorList>
            <person name="Sun Q."/>
            <person name="Ohkuma M."/>
        </authorList>
    </citation>
    <scope>NUCLEOTIDE SEQUENCE</scope>
    <source>
        <strain evidence="2">JCM 13306</strain>
    </source>
</reference>
<dbReference type="Proteomes" id="UP000623958">
    <property type="component" value="Unassembled WGS sequence"/>
</dbReference>
<dbReference type="EMBL" id="BNBA01000026">
    <property type="protein sequence ID" value="GHH57710.1"/>
    <property type="molecule type" value="Genomic_DNA"/>
</dbReference>
<keyword evidence="1" id="KW-0812">Transmembrane</keyword>
<accession>A0A919FA02</accession>
<dbReference type="RefSeq" id="WP_140726064.1">
    <property type="nucleotide sequence ID" value="NZ_BNBA01000026.1"/>
</dbReference>
<feature type="transmembrane region" description="Helical" evidence="1">
    <location>
        <begin position="93"/>
        <end position="115"/>
    </location>
</feature>
<protein>
    <recommendedName>
        <fullName evidence="4">Phage holin family protein</fullName>
    </recommendedName>
</protein>
<sequence length="152" mass="16061">MADTDKDSGQAEAPRTPSLEEAIGEFGKAGREGLDAGLDALRALRRLFAADLALARAALAHALVWLTVAVAFGASAWLLIVAAGIALLHYFGLTWLAATSLMALLSLAVTALGAWQAMRYFEMSKLDATRRQLARLGIGGDDEDVPAPKEDP</sequence>
<evidence type="ECO:0000313" key="2">
    <source>
        <dbReference type="EMBL" id="GHH57710.1"/>
    </source>
</evidence>
<keyword evidence="1" id="KW-1133">Transmembrane helix</keyword>
<reference evidence="2" key="1">
    <citation type="journal article" date="2014" name="Int. J. Syst. Evol. Microbiol.">
        <title>Complete genome sequence of Corynebacterium casei LMG S-19264T (=DSM 44701T), isolated from a smear-ripened cheese.</title>
        <authorList>
            <consortium name="US DOE Joint Genome Institute (JGI-PGF)"/>
            <person name="Walter F."/>
            <person name="Albersmeier A."/>
            <person name="Kalinowski J."/>
            <person name="Ruckert C."/>
        </authorList>
    </citation>
    <scope>NUCLEOTIDE SEQUENCE</scope>
    <source>
        <strain evidence="2">JCM 13306</strain>
    </source>
</reference>
<keyword evidence="1" id="KW-0472">Membrane</keyword>
<feature type="transmembrane region" description="Helical" evidence="1">
    <location>
        <begin position="62"/>
        <end position="87"/>
    </location>
</feature>
<name>A0A919FA02_9XANT</name>
<organism evidence="2 3">
    <name type="scientific">Xanthomonas boreopolis</name>
    <dbReference type="NCBI Taxonomy" id="86183"/>
    <lineage>
        <taxon>Bacteria</taxon>
        <taxon>Pseudomonadati</taxon>
        <taxon>Pseudomonadota</taxon>
        <taxon>Gammaproteobacteria</taxon>
        <taxon>Lysobacterales</taxon>
        <taxon>Lysobacteraceae</taxon>
        <taxon>Xanthomonas</taxon>
    </lineage>
</organism>
<gene>
    <name evidence="2" type="ORF">GCM10009090_29280</name>
</gene>
<keyword evidence="3" id="KW-1185">Reference proteome</keyword>